<dbReference type="Pfam" id="PF00668">
    <property type="entry name" value="Condensation"/>
    <property type="match status" value="1"/>
</dbReference>
<keyword evidence="4" id="KW-1185">Reference proteome</keyword>
<gene>
    <name evidence="3" type="ORF">ACJDT4_19995</name>
</gene>
<protein>
    <submittedName>
        <fullName evidence="3">Condensation domain-containing protein</fullName>
    </submittedName>
</protein>
<feature type="domain" description="Condensation" evidence="2">
    <location>
        <begin position="12"/>
        <end position="450"/>
    </location>
</feature>
<organism evidence="3 4">
    <name type="scientific">Clostridium neuense</name>
    <dbReference type="NCBI Taxonomy" id="1728934"/>
    <lineage>
        <taxon>Bacteria</taxon>
        <taxon>Bacillati</taxon>
        <taxon>Bacillota</taxon>
        <taxon>Clostridia</taxon>
        <taxon>Eubacteriales</taxon>
        <taxon>Clostridiaceae</taxon>
        <taxon>Clostridium</taxon>
    </lineage>
</organism>
<dbReference type="InterPro" id="IPR000873">
    <property type="entry name" value="AMP-dep_synth/lig_dom"/>
</dbReference>
<dbReference type="Gene3D" id="3.40.50.980">
    <property type="match status" value="2"/>
</dbReference>
<sequence>MLKEQLYNQEVEKYPLTSYQKDVWTEQCLYKNKPIYNIGGYVDIKGNINYLSFQKAVQKLIGDNDSLRIRIEEHDGKPFQKVLKKIEYKVPFYDFSSKEYSEKFSLQWMQEEFLKPFDFNSNDNLFEIVLIKVNENRYFYFSRIHHIISDGWGHSIIVRELVSNYNEIDNSQNEIEKHSYLEFIRDNKSYRESDKYLKDREFWKDKFKCIPQNIFVRNIKSNKLVFSNRESVTIKRNTYNQIMEYCTKEKCSVFHFFLGVLGTYFSRVSNSKEVVIGVPILNRTKASHKQIVGHFANVIPLKIEVSKKKSFLELMNEIKMELKACYRHQKLSFGEIYTSISKDRDQKLFDITLSYENHNYAAAFNGTKTDIKTLSHRHERNALAVFIREFDEDKDVEINFDYAIDAFEKFMPIENVVTNIKHLVENIIKDSDKNINDIDVVTDREKHRLLVEFNDTKADYPRNKTINELFEKHAEKAPDDIAVVYEDKKMSYKELNERANSLARALREKGVGKDVIVGMLVERSVNMIVGIMGILKAGGAYMPIDPDYPEDRIEYTLENSKATIVLTQDKFKDKIKNKDIKICDINNEEFYKYSSTNLGKTADS</sequence>
<dbReference type="SUPFAM" id="SSF56801">
    <property type="entry name" value="Acetyl-CoA synthetase-like"/>
    <property type="match status" value="1"/>
</dbReference>
<dbReference type="Proteomes" id="UP001623592">
    <property type="component" value="Unassembled WGS sequence"/>
</dbReference>
<feature type="domain" description="AMP-dependent synthetase/ligase" evidence="1">
    <location>
        <begin position="470"/>
        <end position="573"/>
    </location>
</feature>
<dbReference type="InterPro" id="IPR001242">
    <property type="entry name" value="Condensation_dom"/>
</dbReference>
<comment type="caution">
    <text evidence="3">The sequence shown here is derived from an EMBL/GenBank/DDBJ whole genome shotgun (WGS) entry which is preliminary data.</text>
</comment>
<dbReference type="PANTHER" id="PTHR45527:SF14">
    <property type="entry name" value="PLIPASTATIN SYNTHASE SUBUNIT B"/>
    <property type="match status" value="1"/>
</dbReference>
<proteinExistence type="predicted"/>
<evidence type="ECO:0000259" key="2">
    <source>
        <dbReference type="Pfam" id="PF00668"/>
    </source>
</evidence>
<dbReference type="RefSeq" id="WP_406789357.1">
    <property type="nucleotide sequence ID" value="NZ_JBJIAA010000019.1"/>
</dbReference>
<reference evidence="3 4" key="1">
    <citation type="submission" date="2024-11" db="EMBL/GenBank/DDBJ databases">
        <authorList>
            <person name="Heng Y.C."/>
            <person name="Lim A.C.H."/>
            <person name="Lee J.K.Y."/>
            <person name="Kittelmann S."/>
        </authorList>
    </citation>
    <scope>NUCLEOTIDE SEQUENCE [LARGE SCALE GENOMIC DNA]</scope>
    <source>
        <strain evidence="3 4">WILCCON 0114</strain>
    </source>
</reference>
<dbReference type="InterPro" id="IPR023213">
    <property type="entry name" value="CAT-like_dom_sf"/>
</dbReference>
<name>A0ABW8TKB7_9CLOT</name>
<dbReference type="Pfam" id="PF00501">
    <property type="entry name" value="AMP-binding"/>
    <property type="match status" value="1"/>
</dbReference>
<dbReference type="Gene3D" id="3.30.559.30">
    <property type="entry name" value="Nonribosomal peptide synthetase, condensation domain"/>
    <property type="match status" value="1"/>
</dbReference>
<evidence type="ECO:0000259" key="1">
    <source>
        <dbReference type="Pfam" id="PF00501"/>
    </source>
</evidence>
<dbReference type="SUPFAM" id="SSF52777">
    <property type="entry name" value="CoA-dependent acyltransferases"/>
    <property type="match status" value="2"/>
</dbReference>
<dbReference type="PANTHER" id="PTHR45527">
    <property type="entry name" value="NONRIBOSOMAL PEPTIDE SYNTHETASE"/>
    <property type="match status" value="1"/>
</dbReference>
<dbReference type="EMBL" id="JBJIAA010000019">
    <property type="protein sequence ID" value="MFL0252701.1"/>
    <property type="molecule type" value="Genomic_DNA"/>
</dbReference>
<evidence type="ECO:0000313" key="4">
    <source>
        <dbReference type="Proteomes" id="UP001623592"/>
    </source>
</evidence>
<evidence type="ECO:0000313" key="3">
    <source>
        <dbReference type="EMBL" id="MFL0252701.1"/>
    </source>
</evidence>
<accession>A0ABW8TKB7</accession>
<dbReference type="Gene3D" id="3.30.559.10">
    <property type="entry name" value="Chloramphenicol acetyltransferase-like domain"/>
    <property type="match status" value="1"/>
</dbReference>
<feature type="non-terminal residue" evidence="3">
    <location>
        <position position="604"/>
    </location>
</feature>